<comment type="caution">
    <text evidence="2">The sequence shown here is derived from an EMBL/GenBank/DDBJ whole genome shotgun (WGS) entry which is preliminary data.</text>
</comment>
<organism evidence="2 3">
    <name type="scientific">Lentibacillus kapialis</name>
    <dbReference type="NCBI Taxonomy" id="340214"/>
    <lineage>
        <taxon>Bacteria</taxon>
        <taxon>Bacillati</taxon>
        <taxon>Bacillota</taxon>
        <taxon>Bacilli</taxon>
        <taxon>Bacillales</taxon>
        <taxon>Bacillaceae</taxon>
        <taxon>Lentibacillus</taxon>
    </lineage>
</organism>
<sequence>MKKMLIILLAGIFIAGCSTNEEEGNSDGKENGDNQVEEESGQSDGGEEQEDVYQIGETANTTI</sequence>
<feature type="region of interest" description="Disordered" evidence="1">
    <location>
        <begin position="19"/>
        <end position="63"/>
    </location>
</feature>
<reference evidence="2" key="2">
    <citation type="submission" date="2020-09" db="EMBL/GenBank/DDBJ databases">
        <authorList>
            <person name="Sun Q."/>
            <person name="Ohkuma M."/>
        </authorList>
    </citation>
    <scope>NUCLEOTIDE SEQUENCE</scope>
    <source>
        <strain evidence="2">JCM 12580</strain>
    </source>
</reference>
<evidence type="ECO:0000256" key="1">
    <source>
        <dbReference type="SAM" id="MobiDB-lite"/>
    </source>
</evidence>
<dbReference type="Proteomes" id="UP000658382">
    <property type="component" value="Unassembled WGS sequence"/>
</dbReference>
<evidence type="ECO:0000313" key="2">
    <source>
        <dbReference type="EMBL" id="GGK09475.1"/>
    </source>
</evidence>
<gene>
    <name evidence="2" type="ORF">GCM10007063_34950</name>
</gene>
<accession>A0A917Q362</accession>
<name>A0A917Q362_9BACI</name>
<proteinExistence type="predicted"/>
<dbReference type="AlphaFoldDB" id="A0A917Q362"/>
<reference evidence="2" key="1">
    <citation type="journal article" date="2014" name="Int. J. Syst. Evol. Microbiol.">
        <title>Complete genome sequence of Corynebacterium casei LMG S-19264T (=DSM 44701T), isolated from a smear-ripened cheese.</title>
        <authorList>
            <consortium name="US DOE Joint Genome Institute (JGI-PGF)"/>
            <person name="Walter F."/>
            <person name="Albersmeier A."/>
            <person name="Kalinowski J."/>
            <person name="Ruckert C."/>
        </authorList>
    </citation>
    <scope>NUCLEOTIDE SEQUENCE</scope>
    <source>
        <strain evidence="2">JCM 12580</strain>
    </source>
</reference>
<protein>
    <submittedName>
        <fullName evidence="2">Uncharacterized protein</fullName>
    </submittedName>
</protein>
<keyword evidence="3" id="KW-1185">Reference proteome</keyword>
<dbReference type="EMBL" id="BMNQ01000108">
    <property type="protein sequence ID" value="GGK09475.1"/>
    <property type="molecule type" value="Genomic_DNA"/>
</dbReference>
<dbReference type="PROSITE" id="PS51257">
    <property type="entry name" value="PROKAR_LIPOPROTEIN"/>
    <property type="match status" value="1"/>
</dbReference>
<evidence type="ECO:0000313" key="3">
    <source>
        <dbReference type="Proteomes" id="UP000658382"/>
    </source>
</evidence>
<dbReference type="RefSeq" id="WP_188634399.1">
    <property type="nucleotide sequence ID" value="NZ_BMNQ01000108.1"/>
</dbReference>
<feature type="compositionally biased region" description="Acidic residues" evidence="1">
    <location>
        <begin position="35"/>
        <end position="51"/>
    </location>
</feature>